<evidence type="ECO:0000313" key="3">
    <source>
        <dbReference type="EMBL" id="TLV03025.1"/>
    </source>
</evidence>
<keyword evidence="1" id="KW-0812">Transmembrane</keyword>
<dbReference type="EMBL" id="VCEJ01000002">
    <property type="protein sequence ID" value="TLV03025.1"/>
    <property type="molecule type" value="Genomic_DNA"/>
</dbReference>
<gene>
    <name evidence="3" type="ORF">FEN17_05280</name>
</gene>
<dbReference type="SUPFAM" id="SSF51206">
    <property type="entry name" value="cAMP-binding domain-like"/>
    <property type="match status" value="1"/>
</dbReference>
<reference evidence="3 4" key="1">
    <citation type="submission" date="2019-05" db="EMBL/GenBank/DDBJ databases">
        <authorList>
            <person name="Qu J.-H."/>
        </authorList>
    </citation>
    <scope>NUCLEOTIDE SEQUENCE [LARGE SCALE GENOMIC DNA]</scope>
    <source>
        <strain evidence="3 4">T17</strain>
    </source>
</reference>
<dbReference type="RefSeq" id="WP_138364232.1">
    <property type="nucleotide sequence ID" value="NZ_VCEJ01000002.1"/>
</dbReference>
<sequence length="1084" mass="122237">MISFLKNNRFTSSINPQTILFFFHNFFINVGTTLVYVSANVLLLENHPEYSLPIAYIAAAVAVMTAGKIYEYYEHHLILKRLSLGTMLSSLFMVVVVMGLLWLGHGIATAIAIMVGYRIIYLLINLEFWGLSALVFDVRQSKRLFSVIGSGDMPAKALGAVLAVLIHSPSVLMILLIISLAFFALAFYTQILTFRYTEIPNPHHARPRQIQASDSRIIQKYFGGNKLLTSLCLGMVAIAATATWIEYHFFVNVKYKFHSQHDVIGFVGTLLTATYVISTFVKLIFSGKTVERFGVKVTLYLLPLTTIVTSVGLIISSYFKKDEPSLLVYYCAAYLLFELVRRTIFDPVFLVLFQPLSTKTRLKGHTLAKGLFEPMGMLIAGVLLWVVYTRNLSNISLTFDLSLLFAIAALVIFRKAYGHYMQELKSAISKRFIRSGEMASPAEALPIITENLKSERKEEVLNAIDWLARNKVSLFRKNVDLLLQNPSVAVRLKTLQTLAQIEKPELSETFLKYIETEPDTTCQTLAVRIVCSTSRLSDEQLAHFLSHDDLDIVEGSILGCFEAGKALPLIHGTLHMLFSSSSENTQLVALDCVRVMGIATYENQVKNCLRNGSEKVRNQALEVAAEVGSAQLLRELKPMLGGNLSRSTVSALIKSGDSGIRIVEEWLHSDPAGERIHTIIKVAEKHKHEFILQILFELIKNIYQNKLSIKSESIINTNHIDTFTHLAALKVLTNYSLVADYKEVISDFVNSELTHAAQLLNGMDETEADQVWNNTLDYELNLTAQRLFYLFMMQYDKDAVQNAWKGIRHAGKEKRANSLELIESLLPRNLYPSLHALFEDISIQRKREALRQYVENQEQAVSITSYILTQKEKSFTTWTIALAIKNLTADDQNLVLLEGLSGHPSRLVRDAVQEKYAALALDPNIKFSLKIPMKTHAETTQQISEMERVIVLKNTQLFAQTPENVLSSIAPIMNEVSYSDGQEIFAKGDLGDSMYIIYTGQVGIYDGKKQLALFDKGEIFGELALLDTEPRSATTVAETDVLVFRIDQEDFFELMEERDEILRNVLRILCQRIRVQNEKMRSLS</sequence>
<evidence type="ECO:0000259" key="2">
    <source>
        <dbReference type="PROSITE" id="PS50042"/>
    </source>
</evidence>
<comment type="caution">
    <text evidence="3">The sequence shown here is derived from an EMBL/GenBank/DDBJ whole genome shotgun (WGS) entry which is preliminary data.</text>
</comment>
<proteinExistence type="predicted"/>
<dbReference type="PROSITE" id="PS50042">
    <property type="entry name" value="CNMP_BINDING_3"/>
    <property type="match status" value="1"/>
</dbReference>
<dbReference type="InterPro" id="IPR018490">
    <property type="entry name" value="cNMP-bd_dom_sf"/>
</dbReference>
<dbReference type="Gene3D" id="1.25.10.10">
    <property type="entry name" value="Leucine-rich Repeat Variant"/>
    <property type="match status" value="1"/>
</dbReference>
<accession>A0A5R9L425</accession>
<dbReference type="InterPro" id="IPR014710">
    <property type="entry name" value="RmlC-like_jellyroll"/>
</dbReference>
<feature type="transmembrane region" description="Helical" evidence="1">
    <location>
        <begin position="297"/>
        <end position="319"/>
    </location>
</feature>
<keyword evidence="1" id="KW-0472">Membrane</keyword>
<dbReference type="CDD" id="cd00038">
    <property type="entry name" value="CAP_ED"/>
    <property type="match status" value="1"/>
</dbReference>
<dbReference type="SUPFAM" id="SSF103473">
    <property type="entry name" value="MFS general substrate transporter"/>
    <property type="match status" value="1"/>
</dbReference>
<feature type="domain" description="Cyclic nucleotide-binding" evidence="2">
    <location>
        <begin position="957"/>
        <end position="1072"/>
    </location>
</feature>
<feature type="transmembrane region" description="Helical" evidence="1">
    <location>
        <begin position="394"/>
        <end position="413"/>
    </location>
</feature>
<evidence type="ECO:0000313" key="4">
    <source>
        <dbReference type="Proteomes" id="UP000306402"/>
    </source>
</evidence>
<dbReference type="Gene3D" id="2.60.120.10">
    <property type="entry name" value="Jelly Rolls"/>
    <property type="match status" value="1"/>
</dbReference>
<dbReference type="InterPro" id="IPR016024">
    <property type="entry name" value="ARM-type_fold"/>
</dbReference>
<dbReference type="SMART" id="SM00100">
    <property type="entry name" value="cNMP"/>
    <property type="match status" value="1"/>
</dbReference>
<feature type="transmembrane region" description="Helical" evidence="1">
    <location>
        <begin position="21"/>
        <end position="44"/>
    </location>
</feature>
<dbReference type="Pfam" id="PF00027">
    <property type="entry name" value="cNMP_binding"/>
    <property type="match status" value="1"/>
</dbReference>
<dbReference type="AlphaFoldDB" id="A0A5R9L425"/>
<dbReference type="PANTHER" id="PTHR23011:SF28">
    <property type="entry name" value="CYCLIC NUCLEOTIDE-BINDING DOMAIN CONTAINING PROTEIN"/>
    <property type="match status" value="1"/>
</dbReference>
<dbReference type="PRINTS" id="PR00103">
    <property type="entry name" value="CAMPKINASE"/>
</dbReference>
<feature type="transmembrane region" description="Helical" evidence="1">
    <location>
        <begin position="91"/>
        <end position="113"/>
    </location>
</feature>
<protein>
    <submittedName>
        <fullName evidence="3">Cyclic nucleotide-binding domain-containing protein</fullName>
    </submittedName>
</protein>
<feature type="transmembrane region" description="Helical" evidence="1">
    <location>
        <begin position="119"/>
        <end position="137"/>
    </location>
</feature>
<feature type="transmembrane region" description="Helical" evidence="1">
    <location>
        <begin position="227"/>
        <end position="251"/>
    </location>
</feature>
<evidence type="ECO:0000256" key="1">
    <source>
        <dbReference type="SAM" id="Phobius"/>
    </source>
</evidence>
<feature type="transmembrane region" description="Helical" evidence="1">
    <location>
        <begin position="370"/>
        <end position="388"/>
    </location>
</feature>
<name>A0A5R9L425_9BACT</name>
<feature type="transmembrane region" description="Helical" evidence="1">
    <location>
        <begin position="50"/>
        <end position="70"/>
    </location>
</feature>
<dbReference type="Proteomes" id="UP000306402">
    <property type="component" value="Unassembled WGS sequence"/>
</dbReference>
<dbReference type="OrthoDB" id="9810708at2"/>
<organism evidence="3 4">
    <name type="scientific">Dyadobacter luticola</name>
    <dbReference type="NCBI Taxonomy" id="1979387"/>
    <lineage>
        <taxon>Bacteria</taxon>
        <taxon>Pseudomonadati</taxon>
        <taxon>Bacteroidota</taxon>
        <taxon>Cytophagia</taxon>
        <taxon>Cytophagales</taxon>
        <taxon>Spirosomataceae</taxon>
        <taxon>Dyadobacter</taxon>
    </lineage>
</organism>
<dbReference type="SUPFAM" id="SSF48371">
    <property type="entry name" value="ARM repeat"/>
    <property type="match status" value="1"/>
</dbReference>
<keyword evidence="1" id="KW-1133">Transmembrane helix</keyword>
<dbReference type="InterPro" id="IPR000595">
    <property type="entry name" value="cNMP-bd_dom"/>
</dbReference>
<keyword evidence="4" id="KW-1185">Reference proteome</keyword>
<feature type="transmembrane region" description="Helical" evidence="1">
    <location>
        <begin position="263"/>
        <end position="285"/>
    </location>
</feature>
<feature type="transmembrane region" description="Helical" evidence="1">
    <location>
        <begin position="144"/>
        <end position="166"/>
    </location>
</feature>
<dbReference type="InterPro" id="IPR011989">
    <property type="entry name" value="ARM-like"/>
</dbReference>
<feature type="transmembrane region" description="Helical" evidence="1">
    <location>
        <begin position="172"/>
        <end position="194"/>
    </location>
</feature>
<dbReference type="PANTHER" id="PTHR23011">
    <property type="entry name" value="CYCLIC NUCLEOTIDE-BINDING DOMAIN CONTAINING PROTEIN"/>
    <property type="match status" value="1"/>
</dbReference>
<dbReference type="InterPro" id="IPR036259">
    <property type="entry name" value="MFS_trans_sf"/>
</dbReference>
<dbReference type="CDD" id="cd06174">
    <property type="entry name" value="MFS"/>
    <property type="match status" value="1"/>
</dbReference>